<proteinExistence type="predicted"/>
<dbReference type="InterPro" id="IPR054945">
    <property type="entry name" value="sulfhyd_HydA"/>
</dbReference>
<comment type="cofactor">
    <cofactor evidence="2">
        <name>Fe cation</name>
        <dbReference type="ChEBI" id="CHEBI:24875"/>
    </cofactor>
</comment>
<dbReference type="PANTHER" id="PTHR43600:SF4">
    <property type="entry name" value="CYTOSOLIC NIFE-HYDROGENASE, ALPHA SUBUNIT"/>
    <property type="match status" value="1"/>
</dbReference>
<feature type="binding site" evidence="2">
    <location>
        <position position="68"/>
    </location>
    <ligand>
        <name>Ni(2+)</name>
        <dbReference type="ChEBI" id="CHEBI:49786"/>
    </ligand>
</feature>
<dbReference type="EMBL" id="CP014854">
    <property type="protein sequence ID" value="ASI98495.1"/>
    <property type="molecule type" value="Genomic_DNA"/>
</dbReference>
<name>A0A218P0Q0_THECE</name>
<dbReference type="GO" id="GO:0016151">
    <property type="term" value="F:nickel cation binding"/>
    <property type="evidence" value="ECO:0007669"/>
    <property type="project" value="InterPro"/>
</dbReference>
<dbReference type="KEGG" id="tce:A3L02_02390"/>
<feature type="binding site" evidence="2">
    <location>
        <position position="68"/>
    </location>
    <ligand>
        <name>Fe cation</name>
        <dbReference type="ChEBI" id="CHEBI:24875"/>
    </ligand>
</feature>
<dbReference type="NCBIfam" id="NF040832">
    <property type="entry name" value="sulfhyd_HydA"/>
    <property type="match status" value="1"/>
</dbReference>
<dbReference type="PANTHER" id="PTHR43600">
    <property type="entry name" value="COENZYME F420 HYDROGENASE, SUBUNIT ALPHA"/>
    <property type="match status" value="1"/>
</dbReference>
<organism evidence="3 4">
    <name type="scientific">Thermococcus celer Vu 13 = JCM 8558</name>
    <dbReference type="NCBI Taxonomy" id="1293037"/>
    <lineage>
        <taxon>Archaea</taxon>
        <taxon>Methanobacteriati</taxon>
        <taxon>Methanobacteriota</taxon>
        <taxon>Thermococci</taxon>
        <taxon>Thermococcales</taxon>
        <taxon>Thermococcaceae</taxon>
        <taxon>Thermococcus</taxon>
    </lineage>
</organism>
<feature type="binding site" evidence="2">
    <location>
        <position position="419"/>
    </location>
    <ligand>
        <name>Ni(2+)</name>
        <dbReference type="ChEBI" id="CHEBI:49786"/>
    </ligand>
</feature>
<dbReference type="SUPFAM" id="SSF56762">
    <property type="entry name" value="HydB/Nqo4-like"/>
    <property type="match status" value="1"/>
</dbReference>
<dbReference type="OrthoDB" id="42371at2157"/>
<dbReference type="Proteomes" id="UP000197156">
    <property type="component" value="Chromosome"/>
</dbReference>
<sequence length="429" mass="48463">MKEIYLPITVDHIARVEGKGGVEIVVGDDGVKEVRLNIIEGPRFFEAITVGKKLEEALAVYPRICSFCSAAHKLTAVEAAEKAVGFEPREEIQALREVLYIGDMIESHALHLYLLVLPDYLGYSSPLKMVEEYRKEINIALELKNLGGWMMDELGSRAIHQENAVLGGFGKLPGKGTLELMKKRLAEALPKAEYTFELFTKLEQYAEVEGPIIHMAVRPRNDVYGIYGDAISVSDGFEFPSEDYKKHMVERVVEHSFAKHSFYNGEKPFMTGAISRLTNHADKLYGRAKELYESHRELFRPTNPFTNNLAQALELVYFTERAMDLIDEALARWPVRPRDEVEVRDGFGVATTEAPRGILVYALGVKDGRVSHADIITPTAFNLAMMEEHVRMMAEKHYNDEPERLKLLAEMVVRAYDPCISCSVHVARL</sequence>
<dbReference type="InterPro" id="IPR001501">
    <property type="entry name" value="Ni-dep_hyd_lsu"/>
</dbReference>
<dbReference type="GO" id="GO:0008901">
    <property type="term" value="F:ferredoxin hydrogenase activity"/>
    <property type="evidence" value="ECO:0007669"/>
    <property type="project" value="InterPro"/>
</dbReference>
<feature type="binding site" evidence="2">
    <location>
        <position position="422"/>
    </location>
    <ligand>
        <name>Fe cation</name>
        <dbReference type="ChEBI" id="CHEBI:24875"/>
    </ligand>
</feature>
<evidence type="ECO:0000256" key="2">
    <source>
        <dbReference type="PIRSR" id="PIRSR601501-1"/>
    </source>
</evidence>
<keyword evidence="1" id="KW-0560">Oxidoreductase</keyword>
<evidence type="ECO:0000313" key="4">
    <source>
        <dbReference type="Proteomes" id="UP000197156"/>
    </source>
</evidence>
<accession>A0A218P0Q0</accession>
<feature type="binding site" evidence="2">
    <location>
        <position position="46"/>
    </location>
    <ligand>
        <name>Mg(2+)</name>
        <dbReference type="ChEBI" id="CHEBI:18420"/>
    </ligand>
</feature>
<keyword evidence="4" id="KW-1185">Reference proteome</keyword>
<keyword evidence="2" id="KW-0533">Nickel</keyword>
<comment type="cofactor">
    <cofactor evidence="2">
        <name>Ni(2+)</name>
        <dbReference type="ChEBI" id="CHEBI:49786"/>
    </cofactor>
</comment>
<feature type="binding site" evidence="2">
    <location>
        <position position="425"/>
    </location>
    <ligand>
        <name>Mg(2+)</name>
        <dbReference type="ChEBI" id="CHEBI:18420"/>
    </ligand>
</feature>
<evidence type="ECO:0000313" key="3">
    <source>
        <dbReference type="EMBL" id="ASI98495.1"/>
    </source>
</evidence>
<protein>
    <submittedName>
        <fullName evidence="3">Sulfhydrogenase 1 subunit alpha</fullName>
    </submittedName>
</protein>
<dbReference type="RefSeq" id="WP_088862454.1">
    <property type="nucleotide sequence ID" value="NZ_CP014854.1"/>
</dbReference>
<dbReference type="InterPro" id="IPR018194">
    <property type="entry name" value="Ni-dep_hyd_lsu_Ni_BS"/>
</dbReference>
<dbReference type="GeneID" id="33323566"/>
<gene>
    <name evidence="3" type="ORF">A3L02_02390</name>
</gene>
<reference evidence="3 4" key="1">
    <citation type="submission" date="2016-03" db="EMBL/GenBank/DDBJ databases">
        <title>Complete genome sequence of Thermococcus celer.</title>
        <authorList>
            <person name="Oger P.M."/>
        </authorList>
    </citation>
    <scope>NUCLEOTIDE SEQUENCE [LARGE SCALE GENOMIC DNA]</scope>
    <source>
        <strain evidence="3 4">Vu 13</strain>
    </source>
</reference>
<feature type="binding site" evidence="2">
    <location>
        <position position="65"/>
    </location>
    <ligand>
        <name>Ni(2+)</name>
        <dbReference type="ChEBI" id="CHEBI:49786"/>
    </ligand>
</feature>
<feature type="binding site" evidence="2">
    <location>
        <position position="375"/>
    </location>
    <ligand>
        <name>Mg(2+)</name>
        <dbReference type="ChEBI" id="CHEBI:18420"/>
    </ligand>
</feature>
<dbReference type="Gene3D" id="1.10.645.10">
    <property type="entry name" value="Cytochrome-c3 Hydrogenase, chain B"/>
    <property type="match status" value="1"/>
</dbReference>
<dbReference type="Pfam" id="PF00374">
    <property type="entry name" value="NiFeSe_Hases"/>
    <property type="match status" value="2"/>
</dbReference>
<evidence type="ECO:0000256" key="1">
    <source>
        <dbReference type="ARBA" id="ARBA00023002"/>
    </source>
</evidence>
<dbReference type="InterPro" id="IPR029014">
    <property type="entry name" value="NiFe-Hase_large"/>
</dbReference>
<dbReference type="AlphaFoldDB" id="A0A218P0Q0"/>
<keyword evidence="2" id="KW-0408">Iron</keyword>
<keyword evidence="2" id="KW-0460">Magnesium</keyword>
<keyword evidence="2" id="KW-0479">Metal-binding</keyword>
<dbReference type="PROSITE" id="PS00508">
    <property type="entry name" value="NI_HGENASE_L_2"/>
    <property type="match status" value="1"/>
</dbReference>